<dbReference type="InterPro" id="IPR049316">
    <property type="entry name" value="GDC-P_C"/>
</dbReference>
<dbReference type="GO" id="GO:0004375">
    <property type="term" value="F:glycine dehydrogenase (decarboxylating) activity"/>
    <property type="evidence" value="ECO:0007669"/>
    <property type="project" value="InterPro"/>
</dbReference>
<dbReference type="AlphaFoldDB" id="A0A7S3MXF6"/>
<reference evidence="3" key="1">
    <citation type="submission" date="2021-01" db="EMBL/GenBank/DDBJ databases">
        <authorList>
            <person name="Corre E."/>
            <person name="Pelletier E."/>
            <person name="Niang G."/>
            <person name="Scheremetjew M."/>
            <person name="Finn R."/>
            <person name="Kale V."/>
            <person name="Holt S."/>
            <person name="Cochrane G."/>
            <person name="Meng A."/>
            <person name="Brown T."/>
            <person name="Cohen L."/>
        </authorList>
    </citation>
    <scope>NUCLEOTIDE SEQUENCE</scope>
    <source>
        <strain evidence="3">S3</strain>
    </source>
</reference>
<protein>
    <recommendedName>
        <fullName evidence="2">Glycine dehydrogenase C-terminal domain-containing protein</fullName>
    </recommendedName>
</protein>
<dbReference type="PANTHER" id="PTHR11773:SF1">
    <property type="entry name" value="GLYCINE DEHYDROGENASE (DECARBOXYLATING), MITOCHONDRIAL"/>
    <property type="match status" value="1"/>
</dbReference>
<evidence type="ECO:0000256" key="1">
    <source>
        <dbReference type="ARBA" id="ARBA00022898"/>
    </source>
</evidence>
<evidence type="ECO:0000313" key="3">
    <source>
        <dbReference type="EMBL" id="CAE0326041.1"/>
    </source>
</evidence>
<dbReference type="InterPro" id="IPR015422">
    <property type="entry name" value="PyrdxlP-dep_Trfase_small"/>
</dbReference>
<dbReference type="GO" id="GO:0005960">
    <property type="term" value="C:glycine cleavage complex"/>
    <property type="evidence" value="ECO:0007669"/>
    <property type="project" value="TreeGrafter"/>
</dbReference>
<proteinExistence type="predicted"/>
<dbReference type="InterPro" id="IPR020581">
    <property type="entry name" value="GDC_P"/>
</dbReference>
<dbReference type="GO" id="GO:0030170">
    <property type="term" value="F:pyridoxal phosphate binding"/>
    <property type="evidence" value="ECO:0007669"/>
    <property type="project" value="TreeGrafter"/>
</dbReference>
<feature type="domain" description="Glycine dehydrogenase C-terminal" evidence="2">
    <location>
        <begin position="1"/>
        <end position="109"/>
    </location>
</feature>
<sequence length="175" mass="20297">MAEKLDGPYKVLFRGENGRVAHEFILDVNEFREFGITEEDIAKRLMDYGFHAPTQSWPVAGGLMIEPTESEDINEIDRFIYALLNIRQEIQDIIDGKQDPKENLLKLSPFTLQHLTSEEWNYKFTRKEAGYPAPWLHDLGKVFPSVGRVDNAYGDRNFVCTCPPVSEYFDYEVDR</sequence>
<dbReference type="Pfam" id="PF21478">
    <property type="entry name" value="GcvP2_C"/>
    <property type="match status" value="1"/>
</dbReference>
<dbReference type="PANTHER" id="PTHR11773">
    <property type="entry name" value="GLYCINE DEHYDROGENASE, DECARBOXYLATING"/>
    <property type="match status" value="1"/>
</dbReference>
<name>A0A7S3MXF6_9SPIT</name>
<accession>A0A7S3MXF6</accession>
<dbReference type="Gene3D" id="3.90.1150.10">
    <property type="entry name" value="Aspartate Aminotransferase, domain 1"/>
    <property type="match status" value="1"/>
</dbReference>
<dbReference type="GO" id="GO:0016594">
    <property type="term" value="F:glycine binding"/>
    <property type="evidence" value="ECO:0007669"/>
    <property type="project" value="TreeGrafter"/>
</dbReference>
<dbReference type="InterPro" id="IPR015424">
    <property type="entry name" value="PyrdxlP-dep_Trfase"/>
</dbReference>
<organism evidence="3">
    <name type="scientific">Strombidium inclinatum</name>
    <dbReference type="NCBI Taxonomy" id="197538"/>
    <lineage>
        <taxon>Eukaryota</taxon>
        <taxon>Sar</taxon>
        <taxon>Alveolata</taxon>
        <taxon>Ciliophora</taxon>
        <taxon>Intramacronucleata</taxon>
        <taxon>Spirotrichea</taxon>
        <taxon>Oligotrichia</taxon>
        <taxon>Strombidiidae</taxon>
        <taxon>Strombidium</taxon>
    </lineage>
</organism>
<keyword evidence="1" id="KW-0663">Pyridoxal phosphate</keyword>
<dbReference type="SUPFAM" id="SSF53383">
    <property type="entry name" value="PLP-dependent transferases"/>
    <property type="match status" value="1"/>
</dbReference>
<dbReference type="GO" id="GO:0005739">
    <property type="term" value="C:mitochondrion"/>
    <property type="evidence" value="ECO:0007669"/>
    <property type="project" value="TreeGrafter"/>
</dbReference>
<evidence type="ECO:0000259" key="2">
    <source>
        <dbReference type="Pfam" id="PF21478"/>
    </source>
</evidence>
<dbReference type="GO" id="GO:0019464">
    <property type="term" value="P:glycine decarboxylation via glycine cleavage system"/>
    <property type="evidence" value="ECO:0007669"/>
    <property type="project" value="TreeGrafter"/>
</dbReference>
<gene>
    <name evidence="3" type="ORF">SINC0208_LOCUS6667</name>
</gene>
<dbReference type="EMBL" id="HBIH01016304">
    <property type="protein sequence ID" value="CAE0326041.1"/>
    <property type="molecule type" value="Transcribed_RNA"/>
</dbReference>